<dbReference type="EMBL" id="SOFG01000016">
    <property type="protein sequence ID" value="TFB85829.1"/>
    <property type="molecule type" value="Genomic_DNA"/>
</dbReference>
<dbReference type="Proteomes" id="UP000297608">
    <property type="component" value="Unassembled WGS sequence"/>
</dbReference>
<proteinExistence type="predicted"/>
<reference evidence="1 2" key="1">
    <citation type="submission" date="2019-03" db="EMBL/GenBank/DDBJ databases">
        <title>Genomics of glacier-inhabiting Cryobacterium strains.</title>
        <authorList>
            <person name="Liu Q."/>
            <person name="Xin Y.-H."/>
        </authorList>
    </citation>
    <scope>NUCLEOTIDE SEQUENCE [LARGE SCALE GENOMIC DNA]</scope>
    <source>
        <strain evidence="1 2">MDB2-B</strain>
    </source>
</reference>
<evidence type="ECO:0000313" key="1">
    <source>
        <dbReference type="EMBL" id="TFB85829.1"/>
    </source>
</evidence>
<evidence type="ECO:0000313" key="2">
    <source>
        <dbReference type="Proteomes" id="UP000297608"/>
    </source>
</evidence>
<organism evidence="1 2">
    <name type="scientific">Cryobacterium algoricola</name>
    <dbReference type="NCBI Taxonomy" id="1259183"/>
    <lineage>
        <taxon>Bacteria</taxon>
        <taxon>Bacillati</taxon>
        <taxon>Actinomycetota</taxon>
        <taxon>Actinomycetes</taxon>
        <taxon>Micrococcales</taxon>
        <taxon>Microbacteriaceae</taxon>
        <taxon>Cryobacterium</taxon>
    </lineage>
</organism>
<comment type="caution">
    <text evidence="1">The sequence shown here is derived from an EMBL/GenBank/DDBJ whole genome shotgun (WGS) entry which is preliminary data.</text>
</comment>
<keyword evidence="2" id="KW-1185">Reference proteome</keyword>
<protein>
    <recommendedName>
        <fullName evidence="3">Lipocalin-like domain-containing protein</fullName>
    </recommendedName>
</protein>
<name>A0ABY2ICG0_9MICO</name>
<dbReference type="RefSeq" id="WP_134535123.1">
    <property type="nucleotide sequence ID" value="NZ_SOFG01000016.1"/>
</dbReference>
<evidence type="ECO:0008006" key="3">
    <source>
        <dbReference type="Google" id="ProtNLM"/>
    </source>
</evidence>
<gene>
    <name evidence="1" type="ORF">E3O44_12570</name>
</gene>
<sequence length="102" mass="11250">MTLIGSALLNGKWVKLTSHGYSFIVTISYAGFIEHDVFSADGTHGLTGTVQIDIDEDETVARLSSNGYISIVRGSKNELIGVETSETNPMHSVEVRYFRYSF</sequence>
<accession>A0ABY2ICG0</accession>